<evidence type="ECO:0000313" key="7">
    <source>
        <dbReference type="EMBL" id="RLN33495.1"/>
    </source>
</evidence>
<dbReference type="CDD" id="cd09071">
    <property type="entry name" value="FAR_C"/>
    <property type="match status" value="1"/>
</dbReference>
<dbReference type="InterPro" id="IPR026055">
    <property type="entry name" value="FAR"/>
</dbReference>
<keyword evidence="8" id="KW-1185">Reference proteome</keyword>
<dbReference type="Proteomes" id="UP000275267">
    <property type="component" value="Unassembled WGS sequence"/>
</dbReference>
<dbReference type="STRING" id="4540.A0A3L6T5E3"/>
<dbReference type="InterPro" id="IPR036291">
    <property type="entry name" value="NAD(P)-bd_dom_sf"/>
</dbReference>
<dbReference type="GO" id="GO:0035336">
    <property type="term" value="P:long-chain fatty-acyl-CoA metabolic process"/>
    <property type="evidence" value="ECO:0007669"/>
    <property type="project" value="TreeGrafter"/>
</dbReference>
<comment type="similarity">
    <text evidence="1 4">Belongs to the fatty acyl-CoA reductase family.</text>
</comment>
<reference evidence="8" key="1">
    <citation type="journal article" date="2019" name="Nat. Commun.">
        <title>The genome of broomcorn millet.</title>
        <authorList>
            <person name="Zou C."/>
            <person name="Miki D."/>
            <person name="Li D."/>
            <person name="Tang Q."/>
            <person name="Xiao L."/>
            <person name="Rajput S."/>
            <person name="Deng P."/>
            <person name="Jia W."/>
            <person name="Huang R."/>
            <person name="Zhang M."/>
            <person name="Sun Y."/>
            <person name="Hu J."/>
            <person name="Fu X."/>
            <person name="Schnable P.S."/>
            <person name="Li F."/>
            <person name="Zhang H."/>
            <person name="Feng B."/>
            <person name="Zhu X."/>
            <person name="Liu R."/>
            <person name="Schnable J.C."/>
            <person name="Zhu J.-K."/>
            <person name="Zhang H."/>
        </authorList>
    </citation>
    <scope>NUCLEOTIDE SEQUENCE [LARGE SCALE GENOMIC DNA]</scope>
</reference>
<dbReference type="GO" id="GO:0102965">
    <property type="term" value="F:alcohol-forming long-chain fatty acyl-CoA reductase activity"/>
    <property type="evidence" value="ECO:0007669"/>
    <property type="project" value="UniProtKB-EC"/>
</dbReference>
<comment type="caution">
    <text evidence="7">The sequence shown here is derived from an EMBL/GenBank/DDBJ whole genome shotgun (WGS) entry which is preliminary data.</text>
</comment>
<dbReference type="Pfam" id="PF03015">
    <property type="entry name" value="Sterile"/>
    <property type="match status" value="1"/>
</dbReference>
<proteinExistence type="inferred from homology"/>
<dbReference type="Pfam" id="PF07993">
    <property type="entry name" value="NAD_binding_4"/>
    <property type="match status" value="1"/>
</dbReference>
<keyword evidence="4" id="KW-0521">NADP</keyword>
<feature type="domain" description="Thioester reductase (TE)" evidence="6">
    <location>
        <begin position="18"/>
        <end position="323"/>
    </location>
</feature>
<evidence type="ECO:0000256" key="3">
    <source>
        <dbReference type="ARBA" id="ARBA00023098"/>
    </source>
</evidence>
<accession>A0A3L6T5E3</accession>
<evidence type="ECO:0000256" key="4">
    <source>
        <dbReference type="RuleBase" id="RU363097"/>
    </source>
</evidence>
<evidence type="ECO:0000313" key="8">
    <source>
        <dbReference type="Proteomes" id="UP000275267"/>
    </source>
</evidence>
<dbReference type="EMBL" id="PQIB02000002">
    <property type="protein sequence ID" value="RLN33495.1"/>
    <property type="molecule type" value="Genomic_DNA"/>
</dbReference>
<dbReference type="GO" id="GO:0080019">
    <property type="term" value="F:alcohol-forming very long-chain fatty acyl-CoA reductase activity"/>
    <property type="evidence" value="ECO:0007669"/>
    <property type="project" value="InterPro"/>
</dbReference>
<evidence type="ECO:0000256" key="1">
    <source>
        <dbReference type="ARBA" id="ARBA00005928"/>
    </source>
</evidence>
<dbReference type="PANTHER" id="PTHR11011:SF75">
    <property type="entry name" value="FATTY ACYL-COA REDUCTASE"/>
    <property type="match status" value="1"/>
</dbReference>
<dbReference type="CDD" id="cd05236">
    <property type="entry name" value="FAR-N_SDR_e"/>
    <property type="match status" value="1"/>
</dbReference>
<evidence type="ECO:0000259" key="6">
    <source>
        <dbReference type="Pfam" id="PF07993"/>
    </source>
</evidence>
<dbReference type="SUPFAM" id="SSF51735">
    <property type="entry name" value="NAD(P)-binding Rossmann-fold domains"/>
    <property type="match status" value="1"/>
</dbReference>
<dbReference type="EC" id="1.2.1.84" evidence="4"/>
<dbReference type="InterPro" id="IPR033640">
    <property type="entry name" value="FAR_C"/>
</dbReference>
<keyword evidence="2 4" id="KW-0444">Lipid biosynthesis</keyword>
<dbReference type="Gene3D" id="3.40.50.720">
    <property type="entry name" value="NAD(P)-binding Rossmann-like Domain"/>
    <property type="match status" value="1"/>
</dbReference>
<feature type="domain" description="Fatty acyl-CoA reductase C-terminal" evidence="5">
    <location>
        <begin position="414"/>
        <end position="493"/>
    </location>
</feature>
<gene>
    <name evidence="7" type="ORF">C2845_PM03G06150</name>
</gene>
<comment type="function">
    <text evidence="4">Catalyzes the reduction of fatty acyl-CoA to fatty alcohols.</text>
</comment>
<sequence>MDAAAKVAGCFRDRTILITGSTGFLGKLLVEKILRVQPGVKRLYLLVRAPDDAAAHERVLHEIVGKELFSVLREKHGAAGFQSLVEEKVSPLAGDMGHEGLGLESTRAKQLAEEVDIIVNGAAITNFYERYDVALASNTFGTVHVCNFAKQCSNLKLLLHVSTAYVAGKQKGRILEKPLQMGRTLKKGRRVDIEAELELANEVKAKLVMARSGADDASRQKLEKVAMKELGLKRAKYFGWPNVYAFTKAMGEMLLGTIRGDLPVVIVRPSIVISTFQDPFPGWIEGIRTMDVVIAAWYEQKLPYFISGPILDSIPGDIVVNATMVAMATHYDRAGTQVVYHVTSALQNPLSCNLLEEAGYAYSLMNPRVGTDKRTVKHKRPLLFSRYAYFHAYTVLAYKTRLQVLYLVNCLLLCGRFTEHHNKLKRSLNYLMFMAKLYAPYVFFKGCFDDTNLRKLWGATGAGHGDGDGYAFNFDPNCINWRLYLFNTHIPAVLKVAADMKKEGSA</sequence>
<dbReference type="InterPro" id="IPR013120">
    <property type="entry name" value="FAR_NAD-bd"/>
</dbReference>
<evidence type="ECO:0000259" key="5">
    <source>
        <dbReference type="Pfam" id="PF03015"/>
    </source>
</evidence>
<comment type="catalytic activity">
    <reaction evidence="4">
        <text>a long-chain fatty acyl-CoA + 2 NADPH + 2 H(+) = a long-chain primary fatty alcohol + 2 NADP(+) + CoA</text>
        <dbReference type="Rhea" id="RHEA:52716"/>
        <dbReference type="ChEBI" id="CHEBI:15378"/>
        <dbReference type="ChEBI" id="CHEBI:57287"/>
        <dbReference type="ChEBI" id="CHEBI:57783"/>
        <dbReference type="ChEBI" id="CHEBI:58349"/>
        <dbReference type="ChEBI" id="CHEBI:77396"/>
        <dbReference type="ChEBI" id="CHEBI:83139"/>
        <dbReference type="EC" id="1.2.1.84"/>
    </reaction>
</comment>
<evidence type="ECO:0000256" key="2">
    <source>
        <dbReference type="ARBA" id="ARBA00022516"/>
    </source>
</evidence>
<dbReference type="PANTHER" id="PTHR11011">
    <property type="entry name" value="MALE STERILITY PROTEIN 2-RELATED"/>
    <property type="match status" value="1"/>
</dbReference>
<protein>
    <recommendedName>
        <fullName evidence="4">Fatty acyl-CoA reductase</fullName>
        <ecNumber evidence="4">1.2.1.84</ecNumber>
    </recommendedName>
</protein>
<dbReference type="OrthoDB" id="429813at2759"/>
<dbReference type="AlphaFoldDB" id="A0A3L6T5E3"/>
<keyword evidence="3 4" id="KW-0443">Lipid metabolism</keyword>
<organism evidence="7 8">
    <name type="scientific">Panicum miliaceum</name>
    <name type="common">Proso millet</name>
    <name type="synonym">Broomcorn millet</name>
    <dbReference type="NCBI Taxonomy" id="4540"/>
    <lineage>
        <taxon>Eukaryota</taxon>
        <taxon>Viridiplantae</taxon>
        <taxon>Streptophyta</taxon>
        <taxon>Embryophyta</taxon>
        <taxon>Tracheophyta</taxon>
        <taxon>Spermatophyta</taxon>
        <taxon>Magnoliopsida</taxon>
        <taxon>Liliopsida</taxon>
        <taxon>Poales</taxon>
        <taxon>Poaceae</taxon>
        <taxon>PACMAD clade</taxon>
        <taxon>Panicoideae</taxon>
        <taxon>Panicodae</taxon>
        <taxon>Paniceae</taxon>
        <taxon>Panicinae</taxon>
        <taxon>Panicum</taxon>
        <taxon>Panicum sect. Panicum</taxon>
    </lineage>
</organism>
<keyword evidence="4" id="KW-0560">Oxidoreductase</keyword>
<dbReference type="GO" id="GO:0010345">
    <property type="term" value="P:suberin biosynthetic process"/>
    <property type="evidence" value="ECO:0007669"/>
    <property type="project" value="TreeGrafter"/>
</dbReference>
<name>A0A3L6T5E3_PANMI</name>